<feature type="signal peptide" evidence="1">
    <location>
        <begin position="1"/>
        <end position="21"/>
    </location>
</feature>
<dbReference type="PROSITE" id="PS51257">
    <property type="entry name" value="PROKAR_LIPOPROTEIN"/>
    <property type="match status" value="1"/>
</dbReference>
<evidence type="ECO:0000313" key="3">
    <source>
        <dbReference type="Proteomes" id="UP001589828"/>
    </source>
</evidence>
<keyword evidence="3" id="KW-1185">Reference proteome</keyword>
<evidence type="ECO:0000313" key="2">
    <source>
        <dbReference type="EMBL" id="MFC0518143.1"/>
    </source>
</evidence>
<protein>
    <submittedName>
        <fullName evidence="2">Uncharacterized protein</fullName>
    </submittedName>
</protein>
<dbReference type="RefSeq" id="WP_377025867.1">
    <property type="nucleotide sequence ID" value="NZ_JBHLTS010000077.1"/>
</dbReference>
<organism evidence="2 3">
    <name type="scientific">Mucilaginibacter angelicae</name>
    <dbReference type="NCBI Taxonomy" id="869718"/>
    <lineage>
        <taxon>Bacteria</taxon>
        <taxon>Pseudomonadati</taxon>
        <taxon>Bacteroidota</taxon>
        <taxon>Sphingobacteriia</taxon>
        <taxon>Sphingobacteriales</taxon>
        <taxon>Sphingobacteriaceae</taxon>
        <taxon>Mucilaginibacter</taxon>
    </lineage>
</organism>
<feature type="chain" id="PRO_5046201504" evidence="1">
    <location>
        <begin position="22"/>
        <end position="152"/>
    </location>
</feature>
<name>A0ABV6LF95_9SPHI</name>
<reference evidence="2 3" key="1">
    <citation type="submission" date="2024-09" db="EMBL/GenBank/DDBJ databases">
        <authorList>
            <person name="Sun Q."/>
            <person name="Mori K."/>
        </authorList>
    </citation>
    <scope>NUCLEOTIDE SEQUENCE [LARGE SCALE GENOMIC DNA]</scope>
    <source>
        <strain evidence="2 3">NCAIM B.02415</strain>
    </source>
</reference>
<comment type="caution">
    <text evidence="2">The sequence shown here is derived from an EMBL/GenBank/DDBJ whole genome shotgun (WGS) entry which is preliminary data.</text>
</comment>
<dbReference type="EMBL" id="JBHLTS010000077">
    <property type="protein sequence ID" value="MFC0518143.1"/>
    <property type="molecule type" value="Genomic_DNA"/>
</dbReference>
<proteinExistence type="predicted"/>
<sequence>MNRKLIVPILLLLLACKTTFAQHKQEILFPPPVLEFQPLTEFCDLPGQKNELVYTRAIYDCSKTGWGLHSEGEKCKGITANMFLADDEFLKPDFLKSLKMVHQNPKSKFLILDIIGFFEDDLAGLEHGIGDMGTNKYRFIVKRVVYSYLRSR</sequence>
<dbReference type="Proteomes" id="UP001589828">
    <property type="component" value="Unassembled WGS sequence"/>
</dbReference>
<keyword evidence="1" id="KW-0732">Signal</keyword>
<gene>
    <name evidence="2" type="ORF">ACFFGT_28270</name>
</gene>
<accession>A0ABV6LF95</accession>
<evidence type="ECO:0000256" key="1">
    <source>
        <dbReference type="SAM" id="SignalP"/>
    </source>
</evidence>